<feature type="compositionally biased region" description="Gly residues" evidence="1">
    <location>
        <begin position="54"/>
        <end position="68"/>
    </location>
</feature>
<feature type="compositionally biased region" description="Polar residues" evidence="1">
    <location>
        <begin position="165"/>
        <end position="175"/>
    </location>
</feature>
<proteinExistence type="predicted"/>
<sequence>MNTIVYPSRGRHDDTTRYVLKEEVDEEKKEERIRGSVLESRCWSSLRKLFPDRGGVGGGKRRAGGGGSDAAAAAADDDASGGAAGGGSSGTGTAAAAASTAAAAAAVGDGARGGGGGAAAAGGTTAADRDASIVAVGIEKETIPHARRRGNIPNQKGVGDAGVARSTSVGPNDNT</sequence>
<feature type="region of interest" description="Disordered" evidence="1">
    <location>
        <begin position="48"/>
        <end position="126"/>
    </location>
</feature>
<gene>
    <name evidence="2" type="ORF">V1478_011035</name>
</gene>
<feature type="region of interest" description="Disordered" evidence="1">
    <location>
        <begin position="142"/>
        <end position="175"/>
    </location>
</feature>
<feature type="compositionally biased region" description="Low complexity" evidence="1">
    <location>
        <begin position="91"/>
        <end position="109"/>
    </location>
</feature>
<dbReference type="EMBL" id="JAUDFV010000149">
    <property type="protein sequence ID" value="KAL2719573.1"/>
    <property type="molecule type" value="Genomic_DNA"/>
</dbReference>
<evidence type="ECO:0000313" key="3">
    <source>
        <dbReference type="Proteomes" id="UP001607302"/>
    </source>
</evidence>
<name>A0ABD2AG43_VESSQ</name>
<keyword evidence="3" id="KW-1185">Reference proteome</keyword>
<evidence type="ECO:0000313" key="2">
    <source>
        <dbReference type="EMBL" id="KAL2719573.1"/>
    </source>
</evidence>
<accession>A0ABD2AG43</accession>
<evidence type="ECO:0000256" key="1">
    <source>
        <dbReference type="SAM" id="MobiDB-lite"/>
    </source>
</evidence>
<comment type="caution">
    <text evidence="2">The sequence shown here is derived from an EMBL/GenBank/DDBJ whole genome shotgun (WGS) entry which is preliminary data.</text>
</comment>
<organism evidence="2 3">
    <name type="scientific">Vespula squamosa</name>
    <name type="common">Southern yellow jacket</name>
    <name type="synonym">Wasp</name>
    <dbReference type="NCBI Taxonomy" id="30214"/>
    <lineage>
        <taxon>Eukaryota</taxon>
        <taxon>Metazoa</taxon>
        <taxon>Ecdysozoa</taxon>
        <taxon>Arthropoda</taxon>
        <taxon>Hexapoda</taxon>
        <taxon>Insecta</taxon>
        <taxon>Pterygota</taxon>
        <taxon>Neoptera</taxon>
        <taxon>Endopterygota</taxon>
        <taxon>Hymenoptera</taxon>
        <taxon>Apocrita</taxon>
        <taxon>Aculeata</taxon>
        <taxon>Vespoidea</taxon>
        <taxon>Vespidae</taxon>
        <taxon>Vespinae</taxon>
        <taxon>Vespula</taxon>
    </lineage>
</organism>
<dbReference type="AlphaFoldDB" id="A0ABD2AG43"/>
<protein>
    <submittedName>
        <fullName evidence="2">Uncharacterized protein</fullName>
    </submittedName>
</protein>
<dbReference type="Proteomes" id="UP001607302">
    <property type="component" value="Unassembled WGS sequence"/>
</dbReference>
<feature type="compositionally biased region" description="Gly residues" evidence="1">
    <location>
        <begin position="110"/>
        <end position="120"/>
    </location>
</feature>
<reference evidence="2 3" key="1">
    <citation type="journal article" date="2024" name="Ann. Entomol. Soc. Am.">
        <title>Genomic analyses of the southern and eastern yellowjacket wasps (Hymenoptera: Vespidae) reveal evolutionary signatures of social life.</title>
        <authorList>
            <person name="Catto M.A."/>
            <person name="Caine P.B."/>
            <person name="Orr S.E."/>
            <person name="Hunt B.G."/>
            <person name="Goodisman M.A.D."/>
        </authorList>
    </citation>
    <scope>NUCLEOTIDE SEQUENCE [LARGE SCALE GENOMIC DNA]</scope>
    <source>
        <strain evidence="2">233</strain>
        <tissue evidence="2">Head and thorax</tissue>
    </source>
</reference>